<reference evidence="1 2" key="1">
    <citation type="journal article" date="2019" name="Sci. Rep.">
        <title>Orb-weaving spider Araneus ventricosus genome elucidates the spidroin gene catalogue.</title>
        <authorList>
            <person name="Kono N."/>
            <person name="Nakamura H."/>
            <person name="Ohtoshi R."/>
            <person name="Moran D.A.P."/>
            <person name="Shinohara A."/>
            <person name="Yoshida Y."/>
            <person name="Fujiwara M."/>
            <person name="Mori M."/>
            <person name="Tomita M."/>
            <person name="Arakawa K."/>
        </authorList>
    </citation>
    <scope>NUCLEOTIDE SEQUENCE [LARGE SCALE GENOMIC DNA]</scope>
</reference>
<comment type="caution">
    <text evidence="1">The sequence shown here is derived from an EMBL/GenBank/DDBJ whole genome shotgun (WGS) entry which is preliminary data.</text>
</comment>
<dbReference type="OrthoDB" id="8360898at2759"/>
<dbReference type="EMBL" id="BGPR01025698">
    <property type="protein sequence ID" value="GBN94813.1"/>
    <property type="molecule type" value="Genomic_DNA"/>
</dbReference>
<proteinExistence type="predicted"/>
<protein>
    <submittedName>
        <fullName evidence="1">Uncharacterized protein</fullName>
    </submittedName>
</protein>
<evidence type="ECO:0000313" key="1">
    <source>
        <dbReference type="EMBL" id="GBN94813.1"/>
    </source>
</evidence>
<gene>
    <name evidence="1" type="ORF">AVEN_221108_1</name>
</gene>
<keyword evidence="2" id="KW-1185">Reference proteome</keyword>
<evidence type="ECO:0000313" key="2">
    <source>
        <dbReference type="Proteomes" id="UP000499080"/>
    </source>
</evidence>
<name>A0A4Y2T4S5_ARAVE</name>
<dbReference type="AlphaFoldDB" id="A0A4Y2T4S5"/>
<organism evidence="1 2">
    <name type="scientific">Araneus ventricosus</name>
    <name type="common">Orbweaver spider</name>
    <name type="synonym">Epeira ventricosa</name>
    <dbReference type="NCBI Taxonomy" id="182803"/>
    <lineage>
        <taxon>Eukaryota</taxon>
        <taxon>Metazoa</taxon>
        <taxon>Ecdysozoa</taxon>
        <taxon>Arthropoda</taxon>
        <taxon>Chelicerata</taxon>
        <taxon>Arachnida</taxon>
        <taxon>Araneae</taxon>
        <taxon>Araneomorphae</taxon>
        <taxon>Entelegynae</taxon>
        <taxon>Araneoidea</taxon>
        <taxon>Araneidae</taxon>
        <taxon>Araneus</taxon>
    </lineage>
</organism>
<accession>A0A4Y2T4S5</accession>
<sequence>MFLCLWSVVVYPCMYRGRNSSGLRRKSAKPGSELITRLRFFSTESKRCTHLEETFFRTQFLVQNRKQCSLGYACGLNYFTHFDSSIIQNHIVDFVDHFRGSHFHWTSRTVFIICG</sequence>
<dbReference type="Proteomes" id="UP000499080">
    <property type="component" value="Unassembled WGS sequence"/>
</dbReference>